<evidence type="ECO:0000313" key="1">
    <source>
        <dbReference type="EMBL" id="AYV75417.1"/>
    </source>
</evidence>
<protein>
    <recommendedName>
        <fullName evidence="2">Ankyrin repeat protein</fullName>
    </recommendedName>
</protein>
<accession>A0A3G4ZKQ4</accession>
<dbReference type="EMBL" id="MK071979">
    <property type="protein sequence ID" value="AYV75417.1"/>
    <property type="molecule type" value="Genomic_DNA"/>
</dbReference>
<evidence type="ECO:0008006" key="2">
    <source>
        <dbReference type="Google" id="ProtNLM"/>
    </source>
</evidence>
<gene>
    <name evidence="1" type="ORF">Terrestrivirus1_291</name>
</gene>
<name>A0A3G4ZKQ4_9VIRU</name>
<organism evidence="1">
    <name type="scientific">Terrestrivirus sp</name>
    <dbReference type="NCBI Taxonomy" id="2487775"/>
    <lineage>
        <taxon>Viruses</taxon>
        <taxon>Varidnaviria</taxon>
        <taxon>Bamfordvirae</taxon>
        <taxon>Nucleocytoviricota</taxon>
        <taxon>Megaviricetes</taxon>
        <taxon>Imitervirales</taxon>
        <taxon>Mimiviridae</taxon>
        <taxon>Klosneuvirinae</taxon>
    </lineage>
</organism>
<proteinExistence type="predicted"/>
<sequence length="99" mass="11621">MDNKDGYWFVIACHAGNIDEAKKIYARGTITTKNLREGWGECCYMGHQELAEWIYSLKVIGIMDEDDYIAQKAYQGKQFDLLRWLCSLCPEYLERIRSE</sequence>
<reference evidence="1" key="1">
    <citation type="submission" date="2018-10" db="EMBL/GenBank/DDBJ databases">
        <title>Hidden diversity of soil giant viruses.</title>
        <authorList>
            <person name="Schulz F."/>
            <person name="Alteio L."/>
            <person name="Goudeau D."/>
            <person name="Ryan E.M."/>
            <person name="Malmstrom R.R."/>
            <person name="Blanchard J."/>
            <person name="Woyke T."/>
        </authorList>
    </citation>
    <scope>NUCLEOTIDE SEQUENCE</scope>
    <source>
        <strain evidence="1">TEV1</strain>
    </source>
</reference>